<keyword evidence="1" id="KW-0812">Transmembrane</keyword>
<accession>A0A7R9H0G4</accession>
<evidence type="ECO:0000313" key="2">
    <source>
        <dbReference type="EMBL" id="CAD7404234.1"/>
    </source>
</evidence>
<feature type="transmembrane region" description="Helical" evidence="1">
    <location>
        <begin position="12"/>
        <end position="30"/>
    </location>
</feature>
<reference evidence="2" key="1">
    <citation type="submission" date="2020-11" db="EMBL/GenBank/DDBJ databases">
        <authorList>
            <person name="Tran Van P."/>
        </authorList>
    </citation>
    <scope>NUCLEOTIDE SEQUENCE</scope>
</reference>
<organism evidence="2">
    <name type="scientific">Timema poppense</name>
    <name type="common">Walking stick</name>
    <dbReference type="NCBI Taxonomy" id="170557"/>
    <lineage>
        <taxon>Eukaryota</taxon>
        <taxon>Metazoa</taxon>
        <taxon>Ecdysozoa</taxon>
        <taxon>Arthropoda</taxon>
        <taxon>Hexapoda</taxon>
        <taxon>Insecta</taxon>
        <taxon>Pterygota</taxon>
        <taxon>Neoptera</taxon>
        <taxon>Polyneoptera</taxon>
        <taxon>Phasmatodea</taxon>
        <taxon>Timematodea</taxon>
        <taxon>Timematoidea</taxon>
        <taxon>Timematidae</taxon>
        <taxon>Timema</taxon>
    </lineage>
</organism>
<sequence>MGRLSPSKTQACYLVLFPLSILAFMTLNTSSRWGCIHTQTNVMGRPRVMVIVEARDRRGGGLGSDEVWERSGNLFISLKQSNILLHAPVGKGIGLILSGFTNEDSVGQDSNIGCVY</sequence>
<keyword evidence="1" id="KW-1133">Transmembrane helix</keyword>
<proteinExistence type="predicted"/>
<protein>
    <submittedName>
        <fullName evidence="2">Uncharacterized protein</fullName>
    </submittedName>
</protein>
<name>A0A7R9H0G4_TIMPO</name>
<dbReference type="EMBL" id="OD002111">
    <property type="protein sequence ID" value="CAD7404234.1"/>
    <property type="molecule type" value="Genomic_DNA"/>
</dbReference>
<keyword evidence="1" id="KW-0472">Membrane</keyword>
<dbReference type="AlphaFoldDB" id="A0A7R9H0G4"/>
<evidence type="ECO:0000256" key="1">
    <source>
        <dbReference type="SAM" id="Phobius"/>
    </source>
</evidence>
<gene>
    <name evidence="2" type="ORF">TPSB3V08_LOCUS4397</name>
</gene>